<evidence type="ECO:0000313" key="2">
    <source>
        <dbReference type="EMBL" id="HFK97903.1"/>
    </source>
</evidence>
<dbReference type="InterPro" id="IPR010327">
    <property type="entry name" value="FldB/FldC_alpha/beta"/>
</dbReference>
<organism evidence="2">
    <name type="scientific">Desulfacinum infernum</name>
    <dbReference type="NCBI Taxonomy" id="35837"/>
    <lineage>
        <taxon>Bacteria</taxon>
        <taxon>Pseudomonadati</taxon>
        <taxon>Thermodesulfobacteriota</taxon>
        <taxon>Syntrophobacteria</taxon>
        <taxon>Syntrophobacterales</taxon>
        <taxon>Syntrophobacteraceae</taxon>
        <taxon>Desulfacinum</taxon>
    </lineage>
</organism>
<dbReference type="Gene3D" id="1.20.1270.370">
    <property type="match status" value="1"/>
</dbReference>
<comment type="similarity">
    <text evidence="1">Belongs to the FldB/FldC dehydratase alpha/beta subunit family.</text>
</comment>
<dbReference type="EMBL" id="DSTK01000035">
    <property type="protein sequence ID" value="HFK97903.1"/>
    <property type="molecule type" value="Genomic_DNA"/>
</dbReference>
<sequence>MMKGLLMSWPEKRLLHGDGAVPAVGWLCSATPEELLLAAGFRLVRLYGFEARGEESEALLPTTFCAYVHGVLQAALTGAFRHMAAVVVVNSCDAMRRLADVWQRHVKAPPVYRLDFPFGSGPTAEGYWVNVLKKLAAYLEALSGRSMTEADLRQAVAILNETRRRVRALDGLRAAPKRGISGTDYTHWMVKAFVEDKRRFLAESAALCAHTEGLKDDARTALRVVLGGCAADARPLVRLVEGCGTRVVGDALCTGTRHFDTLAPESADPLRAVARRYLHRAPCARGRYGFCGSHPAPGSSNARGRSDFSVPEVL</sequence>
<reference evidence="2" key="1">
    <citation type="journal article" date="2020" name="mSystems">
        <title>Genome- and Community-Level Interaction Insights into Carbon Utilization and Element Cycling Functions of Hydrothermarchaeota in Hydrothermal Sediment.</title>
        <authorList>
            <person name="Zhou Z."/>
            <person name="Liu Y."/>
            <person name="Xu W."/>
            <person name="Pan J."/>
            <person name="Luo Z.H."/>
            <person name="Li M."/>
        </authorList>
    </citation>
    <scope>NUCLEOTIDE SEQUENCE [LARGE SCALE GENOMIC DNA]</scope>
    <source>
        <strain evidence="2">SpSt-456</strain>
    </source>
</reference>
<dbReference type="Pfam" id="PF06050">
    <property type="entry name" value="HGD-D"/>
    <property type="match status" value="1"/>
</dbReference>
<accession>A0A832A1M4</accession>
<proteinExistence type="inferred from homology"/>
<dbReference type="PANTHER" id="PTHR30548">
    <property type="entry name" value="2-HYDROXYGLUTARYL-COA DEHYDRATASE, D-COMPONENT-RELATED"/>
    <property type="match status" value="1"/>
</dbReference>
<dbReference type="Gene3D" id="3.40.50.11900">
    <property type="match status" value="1"/>
</dbReference>
<dbReference type="PANTHER" id="PTHR30548:SF1">
    <property type="entry name" value="DEHYDRATASE SUBUNIT MJ0007-RELATED"/>
    <property type="match status" value="1"/>
</dbReference>
<protein>
    <submittedName>
        <fullName evidence="2">2-hydroxyacyl-CoA dehydratase</fullName>
    </submittedName>
</protein>
<comment type="caution">
    <text evidence="2">The sequence shown here is derived from an EMBL/GenBank/DDBJ whole genome shotgun (WGS) entry which is preliminary data.</text>
</comment>
<dbReference type="AlphaFoldDB" id="A0A832A1M4"/>
<name>A0A832A1M4_9BACT</name>
<dbReference type="Gene3D" id="3.40.50.11890">
    <property type="match status" value="1"/>
</dbReference>
<evidence type="ECO:0000256" key="1">
    <source>
        <dbReference type="ARBA" id="ARBA00005806"/>
    </source>
</evidence>
<gene>
    <name evidence="2" type="ORF">ENS06_11370</name>
</gene>